<dbReference type="InterPro" id="IPR038765">
    <property type="entry name" value="Papain-like_cys_pep_sf"/>
</dbReference>
<protein>
    <submittedName>
        <fullName evidence="7">Cysteine protease</fullName>
    </submittedName>
</protein>
<evidence type="ECO:0000313" key="7">
    <source>
        <dbReference type="EMBL" id="OAO18177.1"/>
    </source>
</evidence>
<comment type="similarity">
    <text evidence="1">Belongs to the peptidase C1 family.</text>
</comment>
<dbReference type="InterPro" id="IPR013201">
    <property type="entry name" value="Prot_inhib_I29"/>
</dbReference>
<dbReference type="InterPro" id="IPR013128">
    <property type="entry name" value="Peptidase_C1A"/>
</dbReference>
<feature type="domain" description="Cathepsin propeptide inhibitor" evidence="6">
    <location>
        <begin position="21"/>
        <end position="76"/>
    </location>
</feature>
<accession>A0A196SPU0</accession>
<evidence type="ECO:0000256" key="3">
    <source>
        <dbReference type="ARBA" id="ARBA00023157"/>
    </source>
</evidence>
<evidence type="ECO:0000256" key="2">
    <source>
        <dbReference type="ARBA" id="ARBA00023145"/>
    </source>
</evidence>
<name>A0A196SPU0_BLAHN</name>
<dbReference type="Pfam" id="PF00112">
    <property type="entry name" value="Peptidase_C1"/>
    <property type="match status" value="1"/>
</dbReference>
<dbReference type="AlphaFoldDB" id="A0A196SPU0"/>
<dbReference type="InterPro" id="IPR000169">
    <property type="entry name" value="Pept_cys_AS"/>
</dbReference>
<dbReference type="SMART" id="SM00645">
    <property type="entry name" value="Pept_C1"/>
    <property type="match status" value="1"/>
</dbReference>
<dbReference type="SMART" id="SM00848">
    <property type="entry name" value="Inhibitor_I29"/>
    <property type="match status" value="1"/>
</dbReference>
<dbReference type="InterPro" id="IPR000668">
    <property type="entry name" value="Peptidase_C1A_C"/>
</dbReference>
<dbReference type="FunFam" id="3.90.70.10:FF:000332">
    <property type="entry name" value="Cathepsin L1"/>
    <property type="match status" value="1"/>
</dbReference>
<reference evidence="7 8" key="1">
    <citation type="submission" date="2016-05" db="EMBL/GenBank/DDBJ databases">
        <title>Nuclear genome of Blastocystis sp. subtype 1 NandII.</title>
        <authorList>
            <person name="Gentekaki E."/>
            <person name="Curtis B."/>
            <person name="Stairs C."/>
            <person name="Eme L."/>
            <person name="Herman E."/>
            <person name="Klimes V."/>
            <person name="Arias M.C."/>
            <person name="Elias M."/>
            <person name="Hilliou F."/>
            <person name="Klute M."/>
            <person name="Malik S.-B."/>
            <person name="Pightling A."/>
            <person name="Rachubinski R."/>
            <person name="Salas D."/>
            <person name="Schlacht A."/>
            <person name="Suga H."/>
            <person name="Archibald J."/>
            <person name="Ball S.G."/>
            <person name="Clark G."/>
            <person name="Dacks J."/>
            <person name="Van Der Giezen M."/>
            <person name="Tsaousis A."/>
            <person name="Roger A."/>
        </authorList>
    </citation>
    <scope>NUCLEOTIDE SEQUENCE [LARGE SCALE GENOMIC DNA]</scope>
    <source>
        <strain evidence="8">ATCC 50177 / NandII</strain>
    </source>
</reference>
<dbReference type="GO" id="GO:0008234">
    <property type="term" value="F:cysteine-type peptidase activity"/>
    <property type="evidence" value="ECO:0007669"/>
    <property type="project" value="InterPro"/>
</dbReference>
<dbReference type="CDD" id="cd02248">
    <property type="entry name" value="Peptidase_C1A"/>
    <property type="match status" value="1"/>
</dbReference>
<proteinExistence type="inferred from homology"/>
<keyword evidence="7" id="KW-0378">Hydrolase</keyword>
<dbReference type="PROSITE" id="PS00139">
    <property type="entry name" value="THIOL_PROTEASE_CYS"/>
    <property type="match status" value="1"/>
</dbReference>
<dbReference type="Pfam" id="PF08246">
    <property type="entry name" value="Inhibitor_I29"/>
    <property type="match status" value="1"/>
</dbReference>
<evidence type="ECO:0000256" key="4">
    <source>
        <dbReference type="SAM" id="SignalP"/>
    </source>
</evidence>
<evidence type="ECO:0000259" key="6">
    <source>
        <dbReference type="SMART" id="SM00848"/>
    </source>
</evidence>
<gene>
    <name evidence="7" type="ORF">AV274_0071</name>
</gene>
<organism evidence="7 8">
    <name type="scientific">Blastocystis sp. subtype 1 (strain ATCC 50177 / NandII)</name>
    <dbReference type="NCBI Taxonomy" id="478820"/>
    <lineage>
        <taxon>Eukaryota</taxon>
        <taxon>Sar</taxon>
        <taxon>Stramenopiles</taxon>
        <taxon>Bigyra</taxon>
        <taxon>Opalozoa</taxon>
        <taxon>Opalinata</taxon>
        <taxon>Blastocystidae</taxon>
        <taxon>Blastocystis</taxon>
    </lineage>
</organism>
<dbReference type="PRINTS" id="PR00705">
    <property type="entry name" value="PAPAIN"/>
</dbReference>
<feature type="chain" id="PRO_5018562092" evidence="4">
    <location>
        <begin position="19"/>
        <end position="308"/>
    </location>
</feature>
<evidence type="ECO:0000256" key="1">
    <source>
        <dbReference type="ARBA" id="ARBA00008455"/>
    </source>
</evidence>
<dbReference type="GO" id="GO:0006508">
    <property type="term" value="P:proteolysis"/>
    <property type="evidence" value="ECO:0007669"/>
    <property type="project" value="UniProtKB-KW"/>
</dbReference>
<keyword evidence="4" id="KW-0732">Signal</keyword>
<dbReference type="PROSITE" id="PS00640">
    <property type="entry name" value="THIOL_PROTEASE_ASN"/>
    <property type="match status" value="1"/>
</dbReference>
<dbReference type="Gene3D" id="3.90.70.10">
    <property type="entry name" value="Cysteine proteinases"/>
    <property type="match status" value="1"/>
</dbReference>
<dbReference type="Proteomes" id="UP000078348">
    <property type="component" value="Unassembled WGS sequence"/>
</dbReference>
<keyword evidence="2" id="KW-0865">Zymogen</keyword>
<sequence>MKSVLFVVFAAALAVTLRDDFYAFEAKFEKNYLPEERKFRARVFDYNMKWARKMNAEGHSFTVGMTPFADMTNAEFATSRVCGCATSSKPKTAQHLTEFDEEVDWREKGAVTEVKNQGSCGSCWAFGAVGTLEGAYFLKMGKVTSLSEQQLVDCDTKSSGCDGGRIETALTYVQIRGICTEEKYPYTGEAGTCKDNDCTSIFYTGGFWSVFPNSGKDLKAAVTKMPTAVGIQASSKIFQMYTGGVIDSNYCGYIADHAAVVVGYKDDYWIVKNSWGEKWGEDGYVRIKYVENGPGICAINTNAYYPLL</sequence>
<dbReference type="InterPro" id="IPR025661">
    <property type="entry name" value="Pept_asp_AS"/>
</dbReference>
<keyword evidence="8" id="KW-1185">Reference proteome</keyword>
<evidence type="ECO:0000313" key="8">
    <source>
        <dbReference type="Proteomes" id="UP000078348"/>
    </source>
</evidence>
<dbReference type="STRING" id="478820.A0A196SPU0"/>
<dbReference type="InterPro" id="IPR039417">
    <property type="entry name" value="Peptidase_C1A_papain-like"/>
</dbReference>
<comment type="caution">
    <text evidence="7">The sequence shown here is derived from an EMBL/GenBank/DDBJ whole genome shotgun (WGS) entry which is preliminary data.</text>
</comment>
<dbReference type="EMBL" id="LXWW01000003">
    <property type="protein sequence ID" value="OAO18177.1"/>
    <property type="molecule type" value="Genomic_DNA"/>
</dbReference>
<dbReference type="OrthoDB" id="10253408at2759"/>
<feature type="signal peptide" evidence="4">
    <location>
        <begin position="1"/>
        <end position="18"/>
    </location>
</feature>
<dbReference type="PANTHER" id="PTHR12411">
    <property type="entry name" value="CYSTEINE PROTEASE FAMILY C1-RELATED"/>
    <property type="match status" value="1"/>
</dbReference>
<feature type="domain" description="Peptidase C1A papain C-terminal" evidence="5">
    <location>
        <begin position="99"/>
        <end position="307"/>
    </location>
</feature>
<keyword evidence="3" id="KW-1015">Disulfide bond</keyword>
<evidence type="ECO:0000259" key="5">
    <source>
        <dbReference type="SMART" id="SM00645"/>
    </source>
</evidence>
<keyword evidence="7" id="KW-0645">Protease</keyword>
<dbReference type="SUPFAM" id="SSF54001">
    <property type="entry name" value="Cysteine proteinases"/>
    <property type="match status" value="1"/>
</dbReference>